<dbReference type="InterPro" id="IPR029044">
    <property type="entry name" value="Nucleotide-diphossugar_trans"/>
</dbReference>
<gene>
    <name evidence="1" type="ORF">ACHKAR_19600</name>
</gene>
<sequence length="342" mass="39195">MNPYLSIVAASRNDNHGGDLTNRMEVFLRGLYHQLSQYHLPTEIIIVEWNPPSDRPGLSAILPKPPSNGNIILRIITVPYEIHAQYKTSSHLPLFQMIAKNVGIRRAKAPFILCTNVDLLFSSKLVHFLASKKLKKGTYYRCNRCDIPKEIDYSAEIPVLLKFARKNIIQRLGKNRLYPNFNGQSKWWYHNILTLGMVWGIALIKRFSESRLKTTIESADTWACGDFTLMHREDWEKINGYFELDAYSIHIDSLALFAALGQGIHQKILAPELCIFHISHRAGWELQDPMQKIKFDIQMPMLDWNTAKAACEHMLREQVVLPINGPDWGLLGRTLNDTTITG</sequence>
<comment type="caution">
    <text evidence="1">The sequence shown here is derived from an EMBL/GenBank/DDBJ whole genome shotgun (WGS) entry which is preliminary data.</text>
</comment>
<dbReference type="SUPFAM" id="SSF53448">
    <property type="entry name" value="Nucleotide-diphospho-sugar transferases"/>
    <property type="match status" value="1"/>
</dbReference>
<dbReference type="RefSeq" id="WP_395419077.1">
    <property type="nucleotide sequence ID" value="NZ_JBIPKE010000020.1"/>
</dbReference>
<reference evidence="1 2" key="1">
    <citation type="journal article" date="2013" name="Int. J. Syst. Evol. Microbiol.">
        <title>Marinoscillum luteum sp. nov., isolated from marine sediment.</title>
        <authorList>
            <person name="Cha I.T."/>
            <person name="Park S.J."/>
            <person name="Kim S.J."/>
            <person name="Kim J.G."/>
            <person name="Jung M.Y."/>
            <person name="Shin K.S."/>
            <person name="Kwon K.K."/>
            <person name="Yang S.H."/>
            <person name="Seo Y.S."/>
            <person name="Rhee S.K."/>
        </authorList>
    </citation>
    <scope>NUCLEOTIDE SEQUENCE [LARGE SCALE GENOMIC DNA]</scope>
    <source>
        <strain evidence="1 2">KCTC 23939</strain>
    </source>
</reference>
<organism evidence="1 2">
    <name type="scientific">Marinoscillum luteum</name>
    <dbReference type="NCBI Taxonomy" id="861051"/>
    <lineage>
        <taxon>Bacteria</taxon>
        <taxon>Pseudomonadati</taxon>
        <taxon>Bacteroidota</taxon>
        <taxon>Cytophagia</taxon>
        <taxon>Cytophagales</taxon>
        <taxon>Reichenbachiellaceae</taxon>
        <taxon>Marinoscillum</taxon>
    </lineage>
</organism>
<accession>A0ABW7NDG0</accession>
<dbReference type="Proteomes" id="UP001610063">
    <property type="component" value="Unassembled WGS sequence"/>
</dbReference>
<evidence type="ECO:0000313" key="2">
    <source>
        <dbReference type="Proteomes" id="UP001610063"/>
    </source>
</evidence>
<evidence type="ECO:0000313" key="1">
    <source>
        <dbReference type="EMBL" id="MFH6985667.1"/>
    </source>
</evidence>
<protein>
    <recommendedName>
        <fullName evidence="3">Glycosyltransferase family 1 protein</fullName>
    </recommendedName>
</protein>
<dbReference type="EMBL" id="JBIPKE010000020">
    <property type="protein sequence ID" value="MFH6985667.1"/>
    <property type="molecule type" value="Genomic_DNA"/>
</dbReference>
<evidence type="ECO:0008006" key="3">
    <source>
        <dbReference type="Google" id="ProtNLM"/>
    </source>
</evidence>
<name>A0ABW7NDG0_9BACT</name>
<keyword evidence="2" id="KW-1185">Reference proteome</keyword>
<proteinExistence type="predicted"/>